<dbReference type="InterPro" id="IPR027417">
    <property type="entry name" value="P-loop_NTPase"/>
</dbReference>
<dbReference type="PANTHER" id="PTHR30612">
    <property type="entry name" value="SECA INNER MEMBRANE COMPONENT OF SEC PROTEIN SECRETION SYSTEM"/>
    <property type="match status" value="1"/>
</dbReference>
<dbReference type="RefSeq" id="XP_019537740.3">
    <property type="nucleotide sequence ID" value="XM_019682195.4"/>
</dbReference>
<dbReference type="Proteomes" id="UP000069940">
    <property type="component" value="Unassembled WGS sequence"/>
</dbReference>
<dbReference type="InterPro" id="IPR000185">
    <property type="entry name" value="SecA"/>
</dbReference>
<dbReference type="EnsemblMetazoa" id="AALFPA23_010430.R14598">
    <property type="protein sequence ID" value="AALFPA23_010430.P14598"/>
    <property type="gene ID" value="AALFPA23_010430"/>
</dbReference>
<dbReference type="PANTHER" id="PTHR30612:SF0">
    <property type="entry name" value="CHLOROPLAST PROTEIN-TRANSPORTING ATPASE"/>
    <property type="match status" value="1"/>
</dbReference>
<reference evidence="5" key="1">
    <citation type="journal article" date="2015" name="Proc. Natl. Acad. Sci. U.S.A.">
        <title>Genome sequence of the Asian Tiger mosquito, Aedes albopictus, reveals insights into its biology, genetics, and evolution.</title>
        <authorList>
            <person name="Chen X.G."/>
            <person name="Jiang X."/>
            <person name="Gu J."/>
            <person name="Xu M."/>
            <person name="Wu Y."/>
            <person name="Deng Y."/>
            <person name="Zhang C."/>
            <person name="Bonizzoni M."/>
            <person name="Dermauw W."/>
            <person name="Vontas J."/>
            <person name="Armbruster P."/>
            <person name="Huang X."/>
            <person name="Yang Y."/>
            <person name="Zhang H."/>
            <person name="He W."/>
            <person name="Peng H."/>
            <person name="Liu Y."/>
            <person name="Wu K."/>
            <person name="Chen J."/>
            <person name="Lirakis M."/>
            <person name="Topalis P."/>
            <person name="Van Leeuwen T."/>
            <person name="Hall A.B."/>
            <person name="Jiang X."/>
            <person name="Thorpe C."/>
            <person name="Mueller R.L."/>
            <person name="Sun C."/>
            <person name="Waterhouse R.M."/>
            <person name="Yan G."/>
            <person name="Tu Z.J."/>
            <person name="Fang X."/>
            <person name="James A.A."/>
        </authorList>
    </citation>
    <scope>NUCLEOTIDE SEQUENCE [LARGE SCALE GENOMIC DNA]</scope>
    <source>
        <strain evidence="5">Foshan</strain>
    </source>
</reference>
<dbReference type="InterPro" id="IPR014018">
    <property type="entry name" value="SecA_motor_DEAD"/>
</dbReference>
<dbReference type="PROSITE" id="PS51196">
    <property type="entry name" value="SECA_MOTOR_DEAD"/>
    <property type="match status" value="1"/>
</dbReference>
<evidence type="ECO:0000256" key="2">
    <source>
        <dbReference type="ARBA" id="ARBA00023010"/>
    </source>
</evidence>
<dbReference type="Pfam" id="PF07517">
    <property type="entry name" value="SecA_DEAD"/>
    <property type="match status" value="1"/>
</dbReference>
<dbReference type="InterPro" id="IPR011115">
    <property type="entry name" value="SecA_DEAD"/>
</dbReference>
<reference evidence="4" key="2">
    <citation type="submission" date="2025-05" db="UniProtKB">
        <authorList>
            <consortium name="EnsemblMetazoa"/>
        </authorList>
    </citation>
    <scope>IDENTIFICATION</scope>
    <source>
        <strain evidence="4">Foshan</strain>
    </source>
</reference>
<dbReference type="Gene3D" id="3.40.50.300">
    <property type="entry name" value="P-loop containing nucleotide triphosphate hydrolases"/>
    <property type="match status" value="2"/>
</dbReference>
<evidence type="ECO:0000313" key="4">
    <source>
        <dbReference type="EnsemblMetazoa" id="AALFPA23_010430.P14598"/>
    </source>
</evidence>
<sequence>MITIRDHRPRFFRAIHFPYNERIICHQKIDASVQTADPVGSTLKQCKKLTNTTKDQYIKLRDSGANGLPYSAKFVCGDAIWKLHGEGCLVTIGSDYVAQVFIENIPELNDATDFETSKELLLAHLTTVNVLFDQLIIETTDIVGVIKSLLHDLATNCATNPSSAQCLLEFWRISNKYNFKITVRFSDELSMSEIIQHNQLKTAIKEYVKKHEKLEERNLFQKGKDWIQGFVKKTNFLEEFLRTAMKNHIATILEMCPLQLKQSVLKFEPQRSLLLGRNDVKLFGDLECALNESVFKQVLPKIEAKYVKRIMDIELTESCQVLPLVNTVYFHVCKSMLEMASLVQTELSVKNPLVYENEWKLTNIESSEGATLFTKSYVTQLRMLVEIANHLEPGKLTVGEIFPYELQIDLFKSSKSTHSGLRIWLCLVDATMMDMFQGNVERIEAFSAVLEIFLNFVSSKESKSESQESVRVVAHNTLQFVAQVEQSGLGQNTVDTEILQKQISLMGPQLLSDSSTFSRYRDSLDVFKNYWERFNEVLPKLANKLEGEHLKPQIDEIKTSLSSIVSQVLNKNTQSVDVIEFFRAFNDLFTDLEDLSFEWYVRIPNRPIKNRLLRKCTIKRVENKLSYTDNECHQVQKGRNDEFAGAFEAAEIPKHYQAEVVKTLLNYINEAGQKQAWINGQQLTNKCQLTASVLLINAIRSSLLYLKEQPDYIDFETFLKETIQPFSCVINESNSLEDFTKRVELIKESFWYIRNQSSIGIDKALQLFTPQNENVNEELLKSSFQRYHDQFLKYMVENSKFNYTQKIQNIVQDVRTKVKPILSTKWASVFKQTVIPEILAGLGAVWSIMISKDVASSGKHLKPHSIQILSILRLLSVDRGDIGVEKHLAQILTGQGKSLVLGLCAALLALFNHDVVVVCYSKYLASRDFNDFKGLFQNFAVHSKIYYQTFGDVAWNEMHNLFENATKYVSKCIGIPNNNRKYTTFASNLKNTVLLIDEVDVFFMDKFYGSTFNPLFLPIIRGLGKVQQQIWRLVLQHNSDVKHEIETFMRHSNEPDIIKLNSFLQRPRKYTLIDIDTEVTEILHTNMSLFSNHLDKMINTAVDIHNRAPNDDWIRSFRLDSDGNITHKDELGVFRPSAFNGYYNAFMYFKLRKNNFVQSSNGLNNFGYLNLSIASYSYSRIPEKFSLILGVTGTLSELTAYEKNAIENHYNISHSSLMPSFFGSSNLKFNQIHNFQCHKSLIEWRHAIFSRINAVINAQRAVIVFFDSESEIADFRKDFQSQLDRLNEITINTEAKTRDRYIAEAGLSRTVTLATREMGRGVDYKSSLSVEKNGGIHVIQTFFSMDVKEETQIKGRTARKDNRGSYELIVCQTHLASLKLTNLVDRVDTISYARLVNSRNYQTDVNSFAKMLKLDNANEIHDKSIGFCSNV</sequence>
<keyword evidence="5" id="KW-1185">Reference proteome</keyword>
<accession>A0ABM1YM95</accession>
<organism evidence="4 5">
    <name type="scientific">Aedes albopictus</name>
    <name type="common">Asian tiger mosquito</name>
    <name type="synonym">Stegomyia albopicta</name>
    <dbReference type="NCBI Taxonomy" id="7160"/>
    <lineage>
        <taxon>Eukaryota</taxon>
        <taxon>Metazoa</taxon>
        <taxon>Ecdysozoa</taxon>
        <taxon>Arthropoda</taxon>
        <taxon>Hexapoda</taxon>
        <taxon>Insecta</taxon>
        <taxon>Pterygota</taxon>
        <taxon>Neoptera</taxon>
        <taxon>Endopterygota</taxon>
        <taxon>Diptera</taxon>
        <taxon>Nematocera</taxon>
        <taxon>Culicoidea</taxon>
        <taxon>Culicidae</taxon>
        <taxon>Culicinae</taxon>
        <taxon>Aedini</taxon>
        <taxon>Aedes</taxon>
        <taxon>Stegomyia</taxon>
    </lineage>
</organism>
<evidence type="ECO:0000256" key="1">
    <source>
        <dbReference type="ARBA" id="ARBA00022927"/>
    </source>
</evidence>
<dbReference type="SUPFAM" id="SSF52540">
    <property type="entry name" value="P-loop containing nucleoside triphosphate hydrolases"/>
    <property type="match status" value="2"/>
</dbReference>
<keyword evidence="2" id="KW-0811">Translocation</keyword>
<name>A0ABM1YM95_AEDAL</name>
<keyword evidence="1" id="KW-0653">Protein transport</keyword>
<feature type="domain" description="SecA family profile" evidence="3">
    <location>
        <begin position="789"/>
        <end position="1396"/>
    </location>
</feature>
<dbReference type="GeneID" id="109408807"/>
<evidence type="ECO:0000313" key="5">
    <source>
        <dbReference type="Proteomes" id="UP000069940"/>
    </source>
</evidence>
<proteinExistence type="predicted"/>
<evidence type="ECO:0000259" key="3">
    <source>
        <dbReference type="PROSITE" id="PS51196"/>
    </source>
</evidence>
<keyword evidence="1" id="KW-0813">Transport</keyword>
<protein>
    <recommendedName>
        <fullName evidence="3">SecA family profile domain-containing protein</fullName>
    </recommendedName>
</protein>